<dbReference type="Gene3D" id="2.30.30.490">
    <property type="match status" value="1"/>
</dbReference>
<keyword evidence="5 8" id="KW-0949">S-adenosyl-L-methionine</keyword>
<dbReference type="GO" id="GO:0032259">
    <property type="term" value="P:methylation"/>
    <property type="evidence" value="ECO:0007669"/>
    <property type="project" value="UniProtKB-KW"/>
</dbReference>
<evidence type="ECO:0000256" key="3">
    <source>
        <dbReference type="ARBA" id="ARBA00022603"/>
    </source>
</evidence>
<comment type="similarity">
    <text evidence="8">Belongs to the class I-like SAM-binding methyltransferase superfamily. C5-methyltransferase family.</text>
</comment>
<evidence type="ECO:0000256" key="7">
    <source>
        <dbReference type="ARBA" id="ARBA00023242"/>
    </source>
</evidence>
<dbReference type="InterPro" id="IPR050390">
    <property type="entry name" value="C5-Methyltransferase"/>
</dbReference>
<dbReference type="EC" id="2.1.1.37" evidence="2"/>
<comment type="subcellular location">
    <subcellularLocation>
        <location evidence="1">Nucleus</location>
    </subcellularLocation>
</comment>
<evidence type="ECO:0000256" key="8">
    <source>
        <dbReference type="PROSITE-ProRule" id="PRU01016"/>
    </source>
</evidence>
<dbReference type="InterPro" id="IPR001525">
    <property type="entry name" value="C5_MeTfrase"/>
</dbReference>
<dbReference type="Gene3D" id="3.40.50.150">
    <property type="entry name" value="Vaccinia Virus protein VP39"/>
    <property type="match status" value="1"/>
</dbReference>
<dbReference type="OrthoDB" id="5376140at2759"/>
<dbReference type="GO" id="GO:0003677">
    <property type="term" value="F:DNA binding"/>
    <property type="evidence" value="ECO:0007669"/>
    <property type="project" value="UniProtKB-KW"/>
</dbReference>
<evidence type="ECO:0000256" key="5">
    <source>
        <dbReference type="ARBA" id="ARBA00022691"/>
    </source>
</evidence>
<evidence type="ECO:0000256" key="1">
    <source>
        <dbReference type="ARBA" id="ARBA00004123"/>
    </source>
</evidence>
<dbReference type="PROSITE" id="PS51038">
    <property type="entry name" value="BAH"/>
    <property type="match status" value="1"/>
</dbReference>
<dbReference type="SUPFAM" id="SSF53335">
    <property type="entry name" value="S-adenosyl-L-methionine-dependent methyltransferases"/>
    <property type="match status" value="1"/>
</dbReference>
<dbReference type="EMBL" id="ML979135">
    <property type="protein sequence ID" value="KAF1916338.1"/>
    <property type="molecule type" value="Genomic_DNA"/>
</dbReference>
<evidence type="ECO:0000256" key="2">
    <source>
        <dbReference type="ARBA" id="ARBA00011975"/>
    </source>
</evidence>
<gene>
    <name evidence="11" type="ORF">BDU57DRAFT_516387</name>
</gene>
<keyword evidence="6" id="KW-0238">DNA-binding</keyword>
<dbReference type="Proteomes" id="UP000800096">
    <property type="component" value="Unassembled WGS sequence"/>
</dbReference>
<evidence type="ECO:0000256" key="9">
    <source>
        <dbReference type="SAM" id="MobiDB-lite"/>
    </source>
</evidence>
<protein>
    <recommendedName>
        <fullName evidence="2">DNA (cytosine-5-)-methyltransferase</fullName>
        <ecNumber evidence="2">2.1.1.37</ecNumber>
    </recommendedName>
</protein>
<dbReference type="GO" id="GO:0044027">
    <property type="term" value="P:negative regulation of gene expression via chromosomal CpG island methylation"/>
    <property type="evidence" value="ECO:0007669"/>
    <property type="project" value="TreeGrafter"/>
</dbReference>
<dbReference type="AlphaFoldDB" id="A0A6A5QNB3"/>
<reference evidence="11" key="1">
    <citation type="journal article" date="2020" name="Stud. Mycol.">
        <title>101 Dothideomycetes genomes: a test case for predicting lifestyles and emergence of pathogens.</title>
        <authorList>
            <person name="Haridas S."/>
            <person name="Albert R."/>
            <person name="Binder M."/>
            <person name="Bloem J."/>
            <person name="Labutti K."/>
            <person name="Salamov A."/>
            <person name="Andreopoulos B."/>
            <person name="Baker S."/>
            <person name="Barry K."/>
            <person name="Bills G."/>
            <person name="Bluhm B."/>
            <person name="Cannon C."/>
            <person name="Castanera R."/>
            <person name="Culley D."/>
            <person name="Daum C."/>
            <person name="Ezra D."/>
            <person name="Gonzalez J."/>
            <person name="Henrissat B."/>
            <person name="Kuo A."/>
            <person name="Liang C."/>
            <person name="Lipzen A."/>
            <person name="Lutzoni F."/>
            <person name="Magnuson J."/>
            <person name="Mondo S."/>
            <person name="Nolan M."/>
            <person name="Ohm R."/>
            <person name="Pangilinan J."/>
            <person name="Park H.-J."/>
            <person name="Ramirez L."/>
            <person name="Alfaro M."/>
            <person name="Sun H."/>
            <person name="Tritt A."/>
            <person name="Yoshinaga Y."/>
            <person name="Zwiers L.-H."/>
            <person name="Turgeon B."/>
            <person name="Goodwin S."/>
            <person name="Spatafora J."/>
            <person name="Crous P."/>
            <person name="Grigoriev I."/>
        </authorList>
    </citation>
    <scope>NUCLEOTIDE SEQUENCE</scope>
    <source>
        <strain evidence="11">HMLAC05119</strain>
    </source>
</reference>
<feature type="region of interest" description="Disordered" evidence="9">
    <location>
        <begin position="1227"/>
        <end position="1246"/>
    </location>
</feature>
<proteinExistence type="inferred from homology"/>
<feature type="region of interest" description="Disordered" evidence="9">
    <location>
        <begin position="1"/>
        <end position="26"/>
    </location>
</feature>
<dbReference type="PANTHER" id="PTHR10629">
    <property type="entry name" value="CYTOSINE-SPECIFIC METHYLTRANSFERASE"/>
    <property type="match status" value="1"/>
</dbReference>
<evidence type="ECO:0000313" key="12">
    <source>
        <dbReference type="Proteomes" id="UP000800096"/>
    </source>
</evidence>
<keyword evidence="3 8" id="KW-0489">Methyltransferase</keyword>
<feature type="active site" evidence="8">
    <location>
        <position position="756"/>
    </location>
</feature>
<dbReference type="Pfam" id="PF25423">
    <property type="entry name" value="DUF7893"/>
    <property type="match status" value="1"/>
</dbReference>
<feature type="compositionally biased region" description="Basic and acidic residues" evidence="9">
    <location>
        <begin position="1"/>
        <end position="13"/>
    </location>
</feature>
<dbReference type="InterPro" id="IPR001025">
    <property type="entry name" value="BAH_dom"/>
</dbReference>
<feature type="domain" description="BAH" evidence="10">
    <location>
        <begin position="373"/>
        <end position="507"/>
    </location>
</feature>
<evidence type="ECO:0000259" key="10">
    <source>
        <dbReference type="PROSITE" id="PS51038"/>
    </source>
</evidence>
<dbReference type="GO" id="GO:0003886">
    <property type="term" value="F:DNA (cytosine-5-)-methyltransferase activity"/>
    <property type="evidence" value="ECO:0007669"/>
    <property type="project" value="UniProtKB-EC"/>
</dbReference>
<keyword evidence="12" id="KW-1185">Reference proteome</keyword>
<sequence length="1269" mass="143169">MPCLHDDPADMRPKSTLPTPTMKPSFPRSRVNHRFHVAPTDFARSCLANWIPPFVVTPELEALNLLKREWKAQAQSTDLPVGDDYNTHTCMIIADLYDFEVYQTPSPNRDSRNFELICLHQLDVPQRKQLSLNGFLCLGSVNIYVEGVSIQHCAVEGYADDESPEVTIYIQTQMASKDREFDVWFRVKRPNQYYKRFHEPFLCVAQLAKHALDYMEDMPPKTVSLENFREDFIRWVARRYPQNLRLQAWHALLNNRSDLRVDVNAYILYLHREAHGLPNAKALLKHPLWNECIIVGEESLAFKKQPKVAEHTLATPHVYDCWNHMYFSYVMKSMPMSADVEALQRRRKRSLGFAETVSTGSHKQPHCRPYGSLPVQVGDVVSFYPNEQDTSIWKGTKAAQIAKTAKTAKTEWFAYVQGTQTMMDGNQKLDVVWMYQPHDTTISIAKYSFPNELFFSDHCNCGDPKLLSSQIRGKHNIDWCPRSISPNTAFFVRQTYLTDSSFVTFKHEHKTCVCKKSTAPPSDKYRLGDTVYAKRRIDGKDVLNPVVFQGFNATRTHVNVRILLRLRLDCAELTEQVERTGSVADNELVLTNDCEYLPVSKIQRRCHIRFVKRGHEVPFPYNRGGAGDLWFISMGIVFRDNHRRLVYLMRLPKHFNEGDDMTSLQGSALLRGLSIFSGGGNFDRGLEEGGAVDFRYSVDMAPWAIHTQYANAKDRSNLYLYYGSVDDYMKIALSGVAHELVARVGDVHFIAAGSPCPGFSSLQQNPLDEKSCINASHITTLCSAVDLYRPSYAVLENVVAMAFTKTGREDQNILSHLVACFVSMGYQVNQYIMDSWNYGSGQRRSRVLVSIAAPGLDPIVQPWHTHSQPLGKEKALSLGELSNGQRFGQREAYPTPFASLSAHTITWDLPNIGNGNIQTCPSHPDHRVSIQPNRKKRALIKCIPRQPPGCGYSYSHTRGLIPLSLQVRGKEKGKSFTRIEALGLIPTITTGLSIQDSYNGANLHWSQDRPITLLEARRAQGYSDDEPIIGDLGRQYTVVGNGVDRKVAFAQGLALRQAVMSNLWKGGQDMLVDVEDEDDGLSDATVDDSVIDVHDPPSSTPAPPAQLGAETNLADLHERAAEKSSSRPRLDGLSDLRDSSSAIAVPKTTFFLDRMPATVTRALNDLSFRSQQSIPVSKRSRDEESALHSETDTHFLGEVVASRKRLKSRDTTALASFEGDMIEVRTDGEHSKTKTKTRQTRHSGLNIAFTPQLWNRRPEREYSAEESDL</sequence>
<dbReference type="Gene3D" id="3.90.120.10">
    <property type="entry name" value="DNA Methylase, subunit A, domain 2"/>
    <property type="match status" value="1"/>
</dbReference>
<dbReference type="GO" id="GO:0005634">
    <property type="term" value="C:nucleus"/>
    <property type="evidence" value="ECO:0007669"/>
    <property type="project" value="UniProtKB-SubCell"/>
</dbReference>
<evidence type="ECO:0000256" key="6">
    <source>
        <dbReference type="ARBA" id="ARBA00023125"/>
    </source>
</evidence>
<keyword evidence="7" id="KW-0539">Nucleus</keyword>
<keyword evidence="4 8" id="KW-0808">Transferase</keyword>
<dbReference type="InterPro" id="IPR043151">
    <property type="entry name" value="BAH_sf"/>
</dbReference>
<dbReference type="PROSITE" id="PS51679">
    <property type="entry name" value="SAM_MT_C5"/>
    <property type="match status" value="1"/>
</dbReference>
<organism evidence="11 12">
    <name type="scientific">Ampelomyces quisqualis</name>
    <name type="common">Powdery mildew agent</name>
    <dbReference type="NCBI Taxonomy" id="50730"/>
    <lineage>
        <taxon>Eukaryota</taxon>
        <taxon>Fungi</taxon>
        <taxon>Dikarya</taxon>
        <taxon>Ascomycota</taxon>
        <taxon>Pezizomycotina</taxon>
        <taxon>Dothideomycetes</taxon>
        <taxon>Pleosporomycetidae</taxon>
        <taxon>Pleosporales</taxon>
        <taxon>Pleosporineae</taxon>
        <taxon>Phaeosphaeriaceae</taxon>
        <taxon>Ampelomyces</taxon>
    </lineage>
</organism>
<name>A0A6A5QNB3_AMPQU</name>
<dbReference type="Pfam" id="PF00145">
    <property type="entry name" value="DNA_methylase"/>
    <property type="match status" value="1"/>
</dbReference>
<dbReference type="PANTHER" id="PTHR10629:SF54">
    <property type="entry name" value="DNA METHYLTRANSFERASE DIM-2"/>
    <property type="match status" value="1"/>
</dbReference>
<evidence type="ECO:0000313" key="11">
    <source>
        <dbReference type="EMBL" id="KAF1916338.1"/>
    </source>
</evidence>
<dbReference type="GO" id="GO:0003682">
    <property type="term" value="F:chromatin binding"/>
    <property type="evidence" value="ECO:0007669"/>
    <property type="project" value="InterPro"/>
</dbReference>
<evidence type="ECO:0000256" key="4">
    <source>
        <dbReference type="ARBA" id="ARBA00022679"/>
    </source>
</evidence>
<accession>A0A6A5QNB3</accession>
<dbReference type="InterPro" id="IPR029063">
    <property type="entry name" value="SAM-dependent_MTases_sf"/>
</dbReference>
<dbReference type="InterPro" id="IPR057215">
    <property type="entry name" value="DUF7893"/>
</dbReference>